<dbReference type="CDD" id="cd06575">
    <property type="entry name" value="PASTA_Pbp2x-like_2"/>
    <property type="match status" value="1"/>
</dbReference>
<dbReference type="Proteomes" id="UP000587760">
    <property type="component" value="Unassembled WGS sequence"/>
</dbReference>
<keyword evidence="6" id="KW-1185">Reference proteome</keyword>
<dbReference type="GO" id="GO:0051301">
    <property type="term" value="P:cell division"/>
    <property type="evidence" value="ECO:0007669"/>
    <property type="project" value="UniProtKB-KW"/>
</dbReference>
<proteinExistence type="predicted"/>
<keyword evidence="5" id="KW-0131">Cell cycle</keyword>
<dbReference type="GO" id="GO:0004180">
    <property type="term" value="F:carboxypeptidase activity"/>
    <property type="evidence" value="ECO:0007669"/>
    <property type="project" value="UniProtKB-KW"/>
</dbReference>
<dbReference type="Gene3D" id="3.90.1310.10">
    <property type="entry name" value="Penicillin-binding protein 2a (Domain 2)"/>
    <property type="match status" value="1"/>
</dbReference>
<dbReference type="PANTHER" id="PTHR30627">
    <property type="entry name" value="PEPTIDOGLYCAN D,D-TRANSPEPTIDASE"/>
    <property type="match status" value="1"/>
</dbReference>
<reference evidence="5 6" key="1">
    <citation type="submission" date="2020-08" db="EMBL/GenBank/DDBJ databases">
        <title>Genomic Encyclopedia of Type Strains, Phase IV (KMG-IV): sequencing the most valuable type-strain genomes for metagenomic binning, comparative biology and taxonomic classification.</title>
        <authorList>
            <person name="Goeker M."/>
        </authorList>
    </citation>
    <scope>NUCLEOTIDE SEQUENCE [LARGE SCALE GENOMIC DNA]</scope>
    <source>
        <strain evidence="5 6">DSM 2461</strain>
    </source>
</reference>
<organism evidence="5 6">
    <name type="scientific">Spirochaeta isovalerica</name>
    <dbReference type="NCBI Taxonomy" id="150"/>
    <lineage>
        <taxon>Bacteria</taxon>
        <taxon>Pseudomonadati</taxon>
        <taxon>Spirochaetota</taxon>
        <taxon>Spirochaetia</taxon>
        <taxon>Spirochaetales</taxon>
        <taxon>Spirochaetaceae</taxon>
        <taxon>Spirochaeta</taxon>
    </lineage>
</organism>
<dbReference type="Gene3D" id="3.30.450.330">
    <property type="match status" value="1"/>
</dbReference>
<comment type="subcellular location">
    <subcellularLocation>
        <location evidence="1">Membrane</location>
    </subcellularLocation>
</comment>
<keyword evidence="3" id="KW-0472">Membrane</keyword>
<evidence type="ECO:0000256" key="2">
    <source>
        <dbReference type="ARBA" id="ARBA00022645"/>
    </source>
</evidence>
<dbReference type="InterPro" id="IPR012338">
    <property type="entry name" value="Beta-lactam/transpept-like"/>
</dbReference>
<dbReference type="Gene3D" id="3.40.710.10">
    <property type="entry name" value="DD-peptidase/beta-lactamase superfamily"/>
    <property type="match status" value="1"/>
</dbReference>
<dbReference type="RefSeq" id="WP_184742717.1">
    <property type="nucleotide sequence ID" value="NZ_JACHGJ010000001.1"/>
</dbReference>
<dbReference type="SUPFAM" id="SSF56519">
    <property type="entry name" value="Penicillin binding protein dimerisation domain"/>
    <property type="match status" value="1"/>
</dbReference>
<keyword evidence="5" id="KW-0132">Cell division</keyword>
<keyword evidence="2" id="KW-0121">Carboxypeptidase</keyword>
<evidence type="ECO:0000256" key="3">
    <source>
        <dbReference type="ARBA" id="ARBA00023136"/>
    </source>
</evidence>
<dbReference type="InterPro" id="IPR001460">
    <property type="entry name" value="PCN-bd_Tpept"/>
</dbReference>
<keyword evidence="2" id="KW-0378">Hydrolase</keyword>
<dbReference type="EMBL" id="JACHGJ010000001">
    <property type="protein sequence ID" value="MBB6478667.1"/>
    <property type="molecule type" value="Genomic_DNA"/>
</dbReference>
<dbReference type="InterPro" id="IPR036138">
    <property type="entry name" value="PBP_dimer_sf"/>
</dbReference>
<dbReference type="AlphaFoldDB" id="A0A841R684"/>
<dbReference type="Pfam" id="PF03793">
    <property type="entry name" value="PASTA"/>
    <property type="match status" value="1"/>
</dbReference>
<evidence type="ECO:0000313" key="5">
    <source>
        <dbReference type="EMBL" id="MBB6478667.1"/>
    </source>
</evidence>
<sequence length="622" mass="69041">MEKRFKVFFTLLIATSLTILGRYGYLMLTPSPDSSSVSFPEVERGPILDRNGRLLALQTELNSVEAWLPSVESPESVARLLSQILSGVTYETVYNQLTGTGPSNFLYIKRKISPTETSEIKKLIGEGKLKGISIRPEYGRNYPEKELASHVIGYTGTDNVGLEGIEYKFNSILSPPVISSSRDIQYGNQVYLTIDSNIQYITEKIARKAYVENKAEKVMILVMEAKTGDLLSYVSVPSFDPNNFQQYSRQERENQPVSYAYEPGSVFKIFSVASFLELGGITTEDTFDTTGGYNPEFFKKNKITPITDLGSYGVLNAEKTLVYSSNVGVSYMSETVDSRDYYNMLKNFGFGQTTGIPLNGESSGILFEPEKWSLRTKPTISFGQEIGVSAIQVITAATVFANSGILLKPHIVKKVVAPDGTVIKEYGKEPVREVLSPEVADSVLHMMQKVTEEGTARRARIEGFNISAKTGTAQIPDKETGKYSTTEYLGSILAIFPTEDPEIIVYIVIDRPMGDYTYGGRIGSPLVKELAEELIPIMGLDLKTTQTFIHTTNLRLTKPELNSPDGSMPDMTGYSKRAVLDFLKKHNLQGNLKGEGWVVFQFPPPGPDREIKDGMTVYVEFK</sequence>
<dbReference type="SUPFAM" id="SSF54184">
    <property type="entry name" value="Penicillin-binding protein 2x (pbp-2x), c-terminal domain"/>
    <property type="match status" value="1"/>
</dbReference>
<dbReference type="InterPro" id="IPR005543">
    <property type="entry name" value="PASTA_dom"/>
</dbReference>
<name>A0A841R684_9SPIO</name>
<dbReference type="GO" id="GO:0005886">
    <property type="term" value="C:plasma membrane"/>
    <property type="evidence" value="ECO:0007669"/>
    <property type="project" value="TreeGrafter"/>
</dbReference>
<evidence type="ECO:0000259" key="4">
    <source>
        <dbReference type="PROSITE" id="PS51178"/>
    </source>
</evidence>
<dbReference type="Pfam" id="PF00905">
    <property type="entry name" value="Transpeptidase"/>
    <property type="match status" value="1"/>
</dbReference>
<dbReference type="GO" id="GO:0071555">
    <property type="term" value="P:cell wall organization"/>
    <property type="evidence" value="ECO:0007669"/>
    <property type="project" value="TreeGrafter"/>
</dbReference>
<accession>A0A841R684</accession>
<dbReference type="Pfam" id="PF03717">
    <property type="entry name" value="PBP_dimer"/>
    <property type="match status" value="1"/>
</dbReference>
<dbReference type="SUPFAM" id="SSF56601">
    <property type="entry name" value="beta-lactamase/transpeptidase-like"/>
    <property type="match status" value="1"/>
</dbReference>
<gene>
    <name evidence="5" type="ORF">HNR50_000300</name>
</gene>
<evidence type="ECO:0000256" key="1">
    <source>
        <dbReference type="ARBA" id="ARBA00004370"/>
    </source>
</evidence>
<dbReference type="InterPro" id="IPR005311">
    <property type="entry name" value="PBP_dimer"/>
</dbReference>
<dbReference type="GO" id="GO:0008658">
    <property type="term" value="F:penicillin binding"/>
    <property type="evidence" value="ECO:0007669"/>
    <property type="project" value="InterPro"/>
</dbReference>
<dbReference type="PROSITE" id="PS51178">
    <property type="entry name" value="PASTA"/>
    <property type="match status" value="1"/>
</dbReference>
<dbReference type="PANTHER" id="PTHR30627:SF1">
    <property type="entry name" value="PEPTIDOGLYCAN D,D-TRANSPEPTIDASE FTSI"/>
    <property type="match status" value="1"/>
</dbReference>
<feature type="domain" description="PASTA" evidence="4">
    <location>
        <begin position="562"/>
        <end position="622"/>
    </location>
</feature>
<protein>
    <submittedName>
        <fullName evidence="5">Cell division protein FtsI (Penicillin-binding protein 3)</fullName>
    </submittedName>
</protein>
<keyword evidence="2" id="KW-0645">Protease</keyword>
<dbReference type="InterPro" id="IPR050515">
    <property type="entry name" value="Beta-lactam/transpept"/>
</dbReference>
<comment type="caution">
    <text evidence="5">The sequence shown here is derived from an EMBL/GenBank/DDBJ whole genome shotgun (WGS) entry which is preliminary data.</text>
</comment>
<evidence type="ECO:0000313" key="6">
    <source>
        <dbReference type="Proteomes" id="UP000587760"/>
    </source>
</evidence>